<evidence type="ECO:0000256" key="11">
    <source>
        <dbReference type="SAM" id="Phobius"/>
    </source>
</evidence>
<comment type="domain">
    <text evidence="9">The C-terminus contains a calmodulin-binding domain, which binds calmodulin in a calcium-dependent fashion.</text>
</comment>
<dbReference type="GO" id="GO:0005516">
    <property type="term" value="F:calmodulin binding"/>
    <property type="evidence" value="ECO:0007669"/>
    <property type="project" value="UniProtKB-KW"/>
</dbReference>
<evidence type="ECO:0000256" key="4">
    <source>
        <dbReference type="ARBA" id="ARBA00022821"/>
    </source>
</evidence>
<keyword evidence="3 9" id="KW-0812">Transmembrane</keyword>
<protein>
    <recommendedName>
        <fullName evidence="9">MLO-like protein</fullName>
    </recommendedName>
</protein>
<keyword evidence="7 9" id="KW-0472">Membrane</keyword>
<dbReference type="OrthoDB" id="1388414at2759"/>
<sequence>MGGGGGGGGSIEGPRELDQTPTWAVSTVCGVIILISIILELMIHKVGSVFEKKKKKALYEALQKIKNELMVLGFISLLLTFGQNYIASLCVASKYGNAMSFCGPYDGPSGDTKKVKDTDHMQRHLLSLQRRVLAGGAPAECKKGYVPLISLNALHQVHIFIFFLAVFHVIYSAITMMLGRAKIRGWKVWEEEVVNDHEMMDDPSRFRLTHETSFVREHVNTWARNRFSFYVMCFFRQMLRSVRKSDYLTMRHGFISVHLAPGMKFNFQKYIKRSLEDDFKVVVGISPALWAFVMIFLLVDVHGSKFVLTNRVWFEKLTLAIGTKLQAIISDMALEIQERHAVIQGMPLVNVSDRHFWFARPALVLHIIHFILFQNAFEITYFFWIWYEFGLRSCFHHHFYLIIIRVALGVGVQFLCSYITLPLYALMGSTMKRSVFDEQTSKALKMWHKNAKKKSETPGPVPTTRPRTAGDIESAPANITASVDNKEGEQGRKPGDLLSGP</sequence>
<dbReference type="InterPro" id="IPR004326">
    <property type="entry name" value="Mlo"/>
</dbReference>
<feature type="transmembrane region" description="Helical" evidence="11">
    <location>
        <begin position="363"/>
        <end position="387"/>
    </location>
</feature>
<comment type="subcellular location">
    <subcellularLocation>
        <location evidence="1 9">Membrane</location>
        <topology evidence="1 9">Multi-pass membrane protein</topology>
    </subcellularLocation>
</comment>
<feature type="transmembrane region" description="Helical" evidence="11">
    <location>
        <begin position="23"/>
        <end position="44"/>
    </location>
</feature>
<dbReference type="EMBL" id="JAAMPC010000010">
    <property type="protein sequence ID" value="KAG2285674.1"/>
    <property type="molecule type" value="Genomic_DNA"/>
</dbReference>
<dbReference type="PANTHER" id="PTHR31942:SF53">
    <property type="entry name" value="MLO-LIKE PROTEIN 5-RELATED"/>
    <property type="match status" value="1"/>
</dbReference>
<dbReference type="GO" id="GO:0016020">
    <property type="term" value="C:membrane"/>
    <property type="evidence" value="ECO:0007669"/>
    <property type="project" value="UniProtKB-SubCell"/>
</dbReference>
<comment type="caution">
    <text evidence="12">The sequence shown here is derived from an EMBL/GenBank/DDBJ whole genome shotgun (WGS) entry which is preliminary data.</text>
</comment>
<feature type="transmembrane region" description="Helical" evidence="11">
    <location>
        <begin position="157"/>
        <end position="178"/>
    </location>
</feature>
<evidence type="ECO:0000256" key="7">
    <source>
        <dbReference type="ARBA" id="ARBA00023136"/>
    </source>
</evidence>
<accession>A0A8X7UP49</accession>
<organism evidence="12 13">
    <name type="scientific">Brassica carinata</name>
    <name type="common">Ethiopian mustard</name>
    <name type="synonym">Abyssinian cabbage</name>
    <dbReference type="NCBI Taxonomy" id="52824"/>
    <lineage>
        <taxon>Eukaryota</taxon>
        <taxon>Viridiplantae</taxon>
        <taxon>Streptophyta</taxon>
        <taxon>Embryophyta</taxon>
        <taxon>Tracheophyta</taxon>
        <taxon>Spermatophyta</taxon>
        <taxon>Magnoliopsida</taxon>
        <taxon>eudicotyledons</taxon>
        <taxon>Gunneridae</taxon>
        <taxon>Pentapetalae</taxon>
        <taxon>rosids</taxon>
        <taxon>malvids</taxon>
        <taxon>Brassicales</taxon>
        <taxon>Brassicaceae</taxon>
        <taxon>Brassiceae</taxon>
        <taxon>Brassica</taxon>
    </lineage>
</organism>
<evidence type="ECO:0000256" key="5">
    <source>
        <dbReference type="ARBA" id="ARBA00022860"/>
    </source>
</evidence>
<keyword evidence="8 9" id="KW-0568">Pathogenesis-related protein</keyword>
<dbReference type="Proteomes" id="UP000886595">
    <property type="component" value="Unassembled WGS sequence"/>
</dbReference>
<evidence type="ECO:0000313" key="12">
    <source>
        <dbReference type="EMBL" id="KAG2285674.1"/>
    </source>
</evidence>
<evidence type="ECO:0000313" key="13">
    <source>
        <dbReference type="Proteomes" id="UP000886595"/>
    </source>
</evidence>
<evidence type="ECO:0000256" key="10">
    <source>
        <dbReference type="SAM" id="MobiDB-lite"/>
    </source>
</evidence>
<comment type="similarity">
    <text evidence="2 9">Belongs to the MLO family.</text>
</comment>
<feature type="transmembrane region" description="Helical" evidence="11">
    <location>
        <begin position="279"/>
        <end position="299"/>
    </location>
</feature>
<dbReference type="AlphaFoldDB" id="A0A8X7UP49"/>
<name>A0A8X7UP49_BRACI</name>
<feature type="transmembrane region" description="Helical" evidence="11">
    <location>
        <begin position="65"/>
        <end position="86"/>
    </location>
</feature>
<evidence type="ECO:0000256" key="9">
    <source>
        <dbReference type="RuleBase" id="RU280816"/>
    </source>
</evidence>
<evidence type="ECO:0000256" key="2">
    <source>
        <dbReference type="ARBA" id="ARBA00006574"/>
    </source>
</evidence>
<keyword evidence="13" id="KW-1185">Reference proteome</keyword>
<feature type="compositionally biased region" description="Basic and acidic residues" evidence="10">
    <location>
        <begin position="484"/>
        <end position="495"/>
    </location>
</feature>
<dbReference type="PANTHER" id="PTHR31942">
    <property type="entry name" value="MLO-LIKE PROTEIN 1"/>
    <property type="match status" value="1"/>
</dbReference>
<evidence type="ECO:0000256" key="8">
    <source>
        <dbReference type="ARBA" id="ARBA00023265"/>
    </source>
</evidence>
<proteinExistence type="inferred from homology"/>
<keyword evidence="6 9" id="KW-1133">Transmembrane helix</keyword>
<gene>
    <name evidence="9" type="primary">MLO</name>
    <name evidence="12" type="ORF">Bca52824_045278</name>
</gene>
<evidence type="ECO:0000256" key="1">
    <source>
        <dbReference type="ARBA" id="ARBA00004141"/>
    </source>
</evidence>
<feature type="transmembrane region" description="Helical" evidence="11">
    <location>
        <begin position="399"/>
        <end position="426"/>
    </location>
</feature>
<reference evidence="12 13" key="1">
    <citation type="submission" date="2020-02" db="EMBL/GenBank/DDBJ databases">
        <authorList>
            <person name="Ma Q."/>
            <person name="Huang Y."/>
            <person name="Song X."/>
            <person name="Pei D."/>
        </authorList>
    </citation>
    <scope>NUCLEOTIDE SEQUENCE [LARGE SCALE GENOMIC DNA]</scope>
    <source>
        <strain evidence="12">Sxm20200214</strain>
        <tissue evidence="12">Leaf</tissue>
    </source>
</reference>
<keyword evidence="5 9" id="KW-0112">Calmodulin-binding</keyword>
<feature type="region of interest" description="Disordered" evidence="10">
    <location>
        <begin position="448"/>
        <end position="501"/>
    </location>
</feature>
<comment type="function">
    <text evidence="9">May be involved in modulation of pathogen defense and leaf cell death.</text>
</comment>
<evidence type="ECO:0000256" key="3">
    <source>
        <dbReference type="ARBA" id="ARBA00022692"/>
    </source>
</evidence>
<dbReference type="Pfam" id="PF03094">
    <property type="entry name" value="Mlo"/>
    <property type="match status" value="1"/>
</dbReference>
<keyword evidence="4 9" id="KW-0611">Plant defense</keyword>
<evidence type="ECO:0000256" key="6">
    <source>
        <dbReference type="ARBA" id="ARBA00022989"/>
    </source>
</evidence>
<dbReference type="GO" id="GO:0006952">
    <property type="term" value="P:defense response"/>
    <property type="evidence" value="ECO:0007669"/>
    <property type="project" value="UniProtKB-KW"/>
</dbReference>